<evidence type="ECO:0000259" key="2">
    <source>
        <dbReference type="Pfam" id="PF01206"/>
    </source>
</evidence>
<dbReference type="Pfam" id="PF01206">
    <property type="entry name" value="TusA"/>
    <property type="match status" value="1"/>
</dbReference>
<dbReference type="SUPFAM" id="SSF64307">
    <property type="entry name" value="SirA-like"/>
    <property type="match status" value="1"/>
</dbReference>
<name>A0A5A9XL15_9BACT</name>
<dbReference type="Proteomes" id="UP000324298">
    <property type="component" value="Unassembled WGS sequence"/>
</dbReference>
<organism evidence="3 4">
    <name type="scientific">Oryzomonas rubra</name>
    <dbReference type="NCBI Taxonomy" id="2509454"/>
    <lineage>
        <taxon>Bacteria</taxon>
        <taxon>Pseudomonadati</taxon>
        <taxon>Thermodesulfobacteriota</taxon>
        <taxon>Desulfuromonadia</taxon>
        <taxon>Geobacterales</taxon>
        <taxon>Geobacteraceae</taxon>
        <taxon>Oryzomonas</taxon>
    </lineage>
</organism>
<comment type="caution">
    <text evidence="3">The sequence shown here is derived from an EMBL/GenBank/DDBJ whole genome shotgun (WGS) entry which is preliminary data.</text>
</comment>
<sequence length="192" mass="20694">MTTIDCRNLACPAPVITVKKALEEQTELRVLLDDGAPRENVTRFARNRGCQVSEERDGTGWALTIVSSGEPAQKAATTAVTGERVLLITSDRLGDGPEELGRLLMKNFIHTLLETSELPARMLFLNTGVFLTTEGSDALEALEKLGGMGVEILSCGLCLDFFKLKDKLRAGGTTNMLTIAESLLSAGQAIRL</sequence>
<accession>A0A5A9XL15</accession>
<dbReference type="InterPro" id="IPR036868">
    <property type="entry name" value="TusA-like_sf"/>
</dbReference>
<keyword evidence="3" id="KW-0808">Transferase</keyword>
<dbReference type="OrthoDB" id="9801500at2"/>
<dbReference type="Gene3D" id="3.30.110.40">
    <property type="entry name" value="TusA-like domain"/>
    <property type="match status" value="1"/>
</dbReference>
<dbReference type="SUPFAM" id="SSF75169">
    <property type="entry name" value="DsrEFH-like"/>
    <property type="match status" value="1"/>
</dbReference>
<dbReference type="NCBIfam" id="TIGR03527">
    <property type="entry name" value="selenium_YedF"/>
    <property type="match status" value="1"/>
</dbReference>
<feature type="domain" description="UPF0033" evidence="2">
    <location>
        <begin position="3"/>
        <end position="65"/>
    </location>
</feature>
<evidence type="ECO:0000313" key="3">
    <source>
        <dbReference type="EMBL" id="KAA0893245.1"/>
    </source>
</evidence>
<dbReference type="InterPro" id="IPR019870">
    <property type="entry name" value="Se_metab_YedF"/>
</dbReference>
<comment type="similarity">
    <text evidence="1">Belongs to the sulfur carrier protein TusA family.</text>
</comment>
<evidence type="ECO:0000256" key="1">
    <source>
        <dbReference type="ARBA" id="ARBA00008984"/>
    </source>
</evidence>
<evidence type="ECO:0000313" key="4">
    <source>
        <dbReference type="Proteomes" id="UP000324298"/>
    </source>
</evidence>
<reference evidence="3 4" key="1">
    <citation type="submission" date="2019-04" db="EMBL/GenBank/DDBJ databases">
        <title>Geobacter ruber sp. nov., ferric-reducing bacteria isolated from paddy soil.</title>
        <authorList>
            <person name="Xu Z."/>
            <person name="Masuda Y."/>
            <person name="Itoh H."/>
            <person name="Senoo K."/>
        </authorList>
    </citation>
    <scope>NUCLEOTIDE SEQUENCE [LARGE SCALE GENOMIC DNA]</scope>
    <source>
        <strain evidence="3 4">Red88</strain>
    </source>
</reference>
<dbReference type="InterPro" id="IPR001455">
    <property type="entry name" value="TusA-like"/>
</dbReference>
<protein>
    <submittedName>
        <fullName evidence="3">Sulfurtransferase-like selenium metabolism protein YedF</fullName>
    </submittedName>
</protein>
<dbReference type="PANTHER" id="PTHR33279">
    <property type="entry name" value="SULFUR CARRIER PROTEIN YEDF-RELATED"/>
    <property type="match status" value="1"/>
</dbReference>
<dbReference type="RefSeq" id="WP_149306563.1">
    <property type="nucleotide sequence ID" value="NZ_SRSD01000003.1"/>
</dbReference>
<dbReference type="GO" id="GO:0016740">
    <property type="term" value="F:transferase activity"/>
    <property type="evidence" value="ECO:0007669"/>
    <property type="project" value="UniProtKB-KW"/>
</dbReference>
<dbReference type="CDD" id="cd03421">
    <property type="entry name" value="SirA_like_N"/>
    <property type="match status" value="1"/>
</dbReference>
<dbReference type="AlphaFoldDB" id="A0A5A9XL15"/>
<proteinExistence type="inferred from homology"/>
<gene>
    <name evidence="3" type="primary">yedF</name>
    <name evidence="3" type="ORF">ET418_05360</name>
</gene>
<dbReference type="PANTHER" id="PTHR33279:SF6">
    <property type="entry name" value="SULFUR CARRIER PROTEIN YEDF-RELATED"/>
    <property type="match status" value="1"/>
</dbReference>
<dbReference type="InterPro" id="IPR027396">
    <property type="entry name" value="DsrEFH-like"/>
</dbReference>
<keyword evidence="4" id="KW-1185">Reference proteome</keyword>
<dbReference type="EMBL" id="SRSD01000003">
    <property type="protein sequence ID" value="KAA0893245.1"/>
    <property type="molecule type" value="Genomic_DNA"/>
</dbReference>